<comment type="cofactor">
    <cofactor evidence="1 8">
        <name>heme</name>
        <dbReference type="ChEBI" id="CHEBI:30413"/>
    </cofactor>
</comment>
<dbReference type="GO" id="GO:0004497">
    <property type="term" value="F:monooxygenase activity"/>
    <property type="evidence" value="ECO:0007669"/>
    <property type="project" value="UniProtKB-KW"/>
</dbReference>
<comment type="similarity">
    <text evidence="2 9">Belongs to the cytochrome P450 family.</text>
</comment>
<dbReference type="GO" id="GO:0005506">
    <property type="term" value="F:iron ion binding"/>
    <property type="evidence" value="ECO:0007669"/>
    <property type="project" value="InterPro"/>
</dbReference>
<keyword evidence="4 8" id="KW-0479">Metal-binding</keyword>
<dbReference type="PROSITE" id="PS00086">
    <property type="entry name" value="CYTOCHROME_P450"/>
    <property type="match status" value="1"/>
</dbReference>
<dbReference type="PRINTS" id="PR00463">
    <property type="entry name" value="EP450I"/>
</dbReference>
<keyword evidence="10" id="KW-0812">Transmembrane</keyword>
<dbReference type="InterPro" id="IPR036396">
    <property type="entry name" value="Cyt_P450_sf"/>
</dbReference>
<evidence type="ECO:0000256" key="10">
    <source>
        <dbReference type="SAM" id="Phobius"/>
    </source>
</evidence>
<evidence type="ECO:0000256" key="9">
    <source>
        <dbReference type="RuleBase" id="RU000461"/>
    </source>
</evidence>
<dbReference type="STRING" id="41047.A0A397FZP2"/>
<protein>
    <recommendedName>
        <fullName evidence="13">Benzoate 4-monooxygenase cytochrome P450</fullName>
    </recommendedName>
</protein>
<dbReference type="GO" id="GO:0020037">
    <property type="term" value="F:heme binding"/>
    <property type="evidence" value="ECO:0007669"/>
    <property type="project" value="InterPro"/>
</dbReference>
<keyword evidence="5 9" id="KW-0560">Oxidoreductase</keyword>
<dbReference type="SUPFAM" id="SSF48264">
    <property type="entry name" value="Cytochrome P450"/>
    <property type="match status" value="1"/>
</dbReference>
<keyword evidence="10" id="KW-1133">Transmembrane helix</keyword>
<keyword evidence="12" id="KW-1185">Reference proteome</keyword>
<dbReference type="PRINTS" id="PR00385">
    <property type="entry name" value="P450"/>
</dbReference>
<reference evidence="11" key="1">
    <citation type="submission" date="2018-08" db="EMBL/GenBank/DDBJ databases">
        <title>Draft genome sequence of azole-resistant Aspergillus thermomutatus (Neosartorya pseudofischeri) strain HMR AF 39, isolated from a human nasal aspirate.</title>
        <authorList>
            <person name="Parent-Michaud M."/>
            <person name="Dufresne P.J."/>
            <person name="Fournier E."/>
            <person name="Martineau C."/>
            <person name="Moreira S."/>
            <person name="Perkins V."/>
            <person name="De Repentigny L."/>
            <person name="Dufresne S.F."/>
        </authorList>
    </citation>
    <scope>NUCLEOTIDE SEQUENCE [LARGE SCALE GENOMIC DNA]</scope>
    <source>
        <strain evidence="11">HMR AF 39</strain>
    </source>
</reference>
<keyword evidence="3 8" id="KW-0349">Heme</keyword>
<accession>A0A397FZP2</accession>
<proteinExistence type="inferred from homology"/>
<evidence type="ECO:0000256" key="5">
    <source>
        <dbReference type="ARBA" id="ARBA00023002"/>
    </source>
</evidence>
<dbReference type="CDD" id="cd11062">
    <property type="entry name" value="CYP58-like"/>
    <property type="match status" value="1"/>
</dbReference>
<dbReference type="PANTHER" id="PTHR24305:SF157">
    <property type="entry name" value="N-ACETYLTRYPTOPHAN 6-HYDROXYLASE IVOC-RELATED"/>
    <property type="match status" value="1"/>
</dbReference>
<keyword evidence="6 8" id="KW-0408">Iron</keyword>
<evidence type="ECO:0000256" key="1">
    <source>
        <dbReference type="ARBA" id="ARBA00001971"/>
    </source>
</evidence>
<dbReference type="InterPro" id="IPR001128">
    <property type="entry name" value="Cyt_P450"/>
</dbReference>
<sequence>MLTAARAFVLKLRAVCFITAPSATMLDHLGVLFALIAVFSFLVVRSIYRLYFHPLSAFPGPRLAAISHLYEFYYDVIKGGQFLFQIEQMHQRYGPIVRINPRELHIKDPSYYNAIYAGGVRKRDKDPHFVPIFGLPSSMVATVGIQHHRFRRNILKEFFSKRSVNELAPVVEERALKLMERFEEAYHDRSIIRLDAAFAGLAADVIMHYSYGKSWGFLEDPDFRSDICIAVNEAMSFVHVNRFFPLLAPLVRKIPARVMCTIRPARASLFEFQQSVFDHAARLMKERESGCKSPNGGRGNIFEKLADPSLPPEERTLARLQDEALMLLIAGTETTSRALTLTAFYLAREPELWRKLREELRTVLPTPTSTATWAQLEQLPYLTGVVNEALLSMSTYFVHQDPTIFPEPQAFKPERWIQPADTTERLTRYLVAFNKGSRACLGMNLAYIELFMTVAYFVRRFDMELYQTTEENVQVVREMGMGFPKDGYVTVYAKVTNLVQD</sequence>
<organism evidence="11 12">
    <name type="scientific">Aspergillus thermomutatus</name>
    <name type="common">Neosartorya pseudofischeri</name>
    <dbReference type="NCBI Taxonomy" id="41047"/>
    <lineage>
        <taxon>Eukaryota</taxon>
        <taxon>Fungi</taxon>
        <taxon>Dikarya</taxon>
        <taxon>Ascomycota</taxon>
        <taxon>Pezizomycotina</taxon>
        <taxon>Eurotiomycetes</taxon>
        <taxon>Eurotiomycetidae</taxon>
        <taxon>Eurotiales</taxon>
        <taxon>Aspergillaceae</taxon>
        <taxon>Aspergillus</taxon>
        <taxon>Aspergillus subgen. Fumigati</taxon>
    </lineage>
</organism>
<dbReference type="Proteomes" id="UP000215305">
    <property type="component" value="Unassembled WGS sequence"/>
</dbReference>
<dbReference type="Gene3D" id="1.10.630.10">
    <property type="entry name" value="Cytochrome P450"/>
    <property type="match status" value="1"/>
</dbReference>
<evidence type="ECO:0000313" key="11">
    <source>
        <dbReference type="EMBL" id="RHZ43927.1"/>
    </source>
</evidence>
<dbReference type="GO" id="GO:0016705">
    <property type="term" value="F:oxidoreductase activity, acting on paired donors, with incorporation or reduction of molecular oxygen"/>
    <property type="evidence" value="ECO:0007669"/>
    <property type="project" value="InterPro"/>
</dbReference>
<keyword evidence="10" id="KW-0472">Membrane</keyword>
<dbReference type="InterPro" id="IPR017972">
    <property type="entry name" value="Cyt_P450_CS"/>
</dbReference>
<dbReference type="PANTHER" id="PTHR24305">
    <property type="entry name" value="CYTOCHROME P450"/>
    <property type="match status" value="1"/>
</dbReference>
<feature type="transmembrane region" description="Helical" evidence="10">
    <location>
        <begin position="30"/>
        <end position="48"/>
    </location>
</feature>
<evidence type="ECO:0000256" key="4">
    <source>
        <dbReference type="ARBA" id="ARBA00022723"/>
    </source>
</evidence>
<dbReference type="OrthoDB" id="3945418at2759"/>
<dbReference type="Pfam" id="PF00067">
    <property type="entry name" value="p450"/>
    <property type="match status" value="2"/>
</dbReference>
<evidence type="ECO:0000256" key="2">
    <source>
        <dbReference type="ARBA" id="ARBA00010617"/>
    </source>
</evidence>
<evidence type="ECO:0000256" key="3">
    <source>
        <dbReference type="ARBA" id="ARBA00022617"/>
    </source>
</evidence>
<dbReference type="VEuPathDB" id="FungiDB:CDV56_102985"/>
<dbReference type="InterPro" id="IPR050121">
    <property type="entry name" value="Cytochrome_P450_monoxygenase"/>
</dbReference>
<keyword evidence="7 9" id="KW-0503">Monooxygenase</keyword>
<evidence type="ECO:0000256" key="7">
    <source>
        <dbReference type="ARBA" id="ARBA00023033"/>
    </source>
</evidence>
<dbReference type="EMBL" id="NKHU02000367">
    <property type="protein sequence ID" value="RHZ43927.1"/>
    <property type="molecule type" value="Genomic_DNA"/>
</dbReference>
<name>A0A397FZP2_ASPTH</name>
<evidence type="ECO:0000313" key="12">
    <source>
        <dbReference type="Proteomes" id="UP000215305"/>
    </source>
</evidence>
<feature type="binding site" description="axial binding residue" evidence="8">
    <location>
        <position position="440"/>
    </location>
    <ligand>
        <name>heme</name>
        <dbReference type="ChEBI" id="CHEBI:30413"/>
    </ligand>
    <ligandPart>
        <name>Fe</name>
        <dbReference type="ChEBI" id="CHEBI:18248"/>
    </ligandPart>
</feature>
<dbReference type="RefSeq" id="XP_026610071.1">
    <property type="nucleotide sequence ID" value="XM_026756604.1"/>
</dbReference>
<dbReference type="InterPro" id="IPR002401">
    <property type="entry name" value="Cyt_P450_E_grp-I"/>
</dbReference>
<evidence type="ECO:0000256" key="6">
    <source>
        <dbReference type="ARBA" id="ARBA00023004"/>
    </source>
</evidence>
<evidence type="ECO:0008006" key="13">
    <source>
        <dbReference type="Google" id="ProtNLM"/>
    </source>
</evidence>
<comment type="caution">
    <text evidence="11">The sequence shown here is derived from an EMBL/GenBank/DDBJ whole genome shotgun (WGS) entry which is preliminary data.</text>
</comment>
<evidence type="ECO:0000256" key="8">
    <source>
        <dbReference type="PIRSR" id="PIRSR602401-1"/>
    </source>
</evidence>
<dbReference type="GeneID" id="38124959"/>
<dbReference type="GO" id="GO:0044283">
    <property type="term" value="P:small molecule biosynthetic process"/>
    <property type="evidence" value="ECO:0007669"/>
    <property type="project" value="UniProtKB-ARBA"/>
</dbReference>
<dbReference type="AlphaFoldDB" id="A0A397FZP2"/>
<gene>
    <name evidence="11" type="ORF">CDV56_102985</name>
</gene>